<accession>X0S2W9</accession>
<evidence type="ECO:0008006" key="2">
    <source>
        <dbReference type="Google" id="ProtNLM"/>
    </source>
</evidence>
<dbReference type="EMBL" id="BARS01000018">
    <property type="protein sequence ID" value="GAF70292.1"/>
    <property type="molecule type" value="Genomic_DNA"/>
</dbReference>
<evidence type="ECO:0000313" key="1">
    <source>
        <dbReference type="EMBL" id="GAF70292.1"/>
    </source>
</evidence>
<feature type="non-terminal residue" evidence="1">
    <location>
        <position position="1"/>
    </location>
</feature>
<name>X0S2W9_9ZZZZ</name>
<organism evidence="1">
    <name type="scientific">marine sediment metagenome</name>
    <dbReference type="NCBI Taxonomy" id="412755"/>
    <lineage>
        <taxon>unclassified sequences</taxon>
        <taxon>metagenomes</taxon>
        <taxon>ecological metagenomes</taxon>
    </lineage>
</organism>
<gene>
    <name evidence="1" type="ORF">S01H1_00071</name>
</gene>
<proteinExistence type="predicted"/>
<dbReference type="InterPro" id="IPR036615">
    <property type="entry name" value="Mur_ligase_C_dom_sf"/>
</dbReference>
<dbReference type="GO" id="GO:0016881">
    <property type="term" value="F:acid-amino acid ligase activity"/>
    <property type="evidence" value="ECO:0007669"/>
    <property type="project" value="InterPro"/>
</dbReference>
<reference evidence="1" key="1">
    <citation type="journal article" date="2014" name="Front. Microbiol.">
        <title>High frequency of phylogenetically diverse reductive dehalogenase-homologous genes in deep subseafloor sedimentary metagenomes.</title>
        <authorList>
            <person name="Kawai M."/>
            <person name="Futagami T."/>
            <person name="Toyoda A."/>
            <person name="Takaki Y."/>
            <person name="Nishi S."/>
            <person name="Hori S."/>
            <person name="Arai W."/>
            <person name="Tsubouchi T."/>
            <person name="Morono Y."/>
            <person name="Uchiyama I."/>
            <person name="Ito T."/>
            <person name="Fujiyama A."/>
            <person name="Inagaki F."/>
            <person name="Takami H."/>
        </authorList>
    </citation>
    <scope>NUCLEOTIDE SEQUENCE</scope>
    <source>
        <strain evidence="1">Expedition CK06-06</strain>
    </source>
</reference>
<dbReference type="AlphaFoldDB" id="X0S2W9"/>
<dbReference type="Gene3D" id="3.90.190.20">
    <property type="entry name" value="Mur ligase, C-terminal domain"/>
    <property type="match status" value="1"/>
</dbReference>
<protein>
    <recommendedName>
        <fullName evidence="2">Mur ligase C-terminal domain-containing protein</fullName>
    </recommendedName>
</protein>
<comment type="caution">
    <text evidence="1">The sequence shown here is derived from an EMBL/GenBank/DDBJ whole genome shotgun (WGS) entry which is preliminary data.</text>
</comment>
<sequence length="30" mass="3758">DFILLKGSREMKMEEILEFWQKEYQKNNPI</sequence>